<sequence>MVNRNHMDDQLEIHLVVLKNKMRKKKPSSINLGFRIRGGIFERSAFVGNKQQKFLLISSWRLHSQNGYIITSLVSMINKQFAIRYSSLKPQFDNLVIKCKSIRQFKQVHAQIIVHEGFLPHETSLPELCRLASFCAISPHGNLFYAKTIFDQQPNPTVQLYNAIVRGFSASPTQPQEAIFLFRQMLRNGVGPNNMTFPFVIKACTLSSSIEFGILVHTHILKCGFESDFYVQSSLIKFYADAKRLPSAKKLFDAHPERDIVCWNSMVDAYVKSGHMDLARQVFDQMPHRDVISWNSMINGYGIVGNLGEAKRLFDQMPKRNIVSWNSMLAGYVKCGNVEDALRIFRHMPYRDVVSWNAMLACYAQNGKPNETLALFDEMKLAGIRVDETTVVSVLSAIGQLGVLDKGLHLHFYISEQGININLIVGTALIDMYIKCGNITEASKIFNSMQTKDILAWNTMLIGMGMHGYAKDAQNLFKQMQKEGIAPNDMTFVGMFIAFCHAGMIKEGQELLSSMEGAYGVEPKVEHYGCVIDLLSRGGRLEEALDLIRKMPVEPNAYIWGALLGGCKIHGNAKVAEEVGKYLLDLEPQHGGRYILLSNIYAEAKNWDDARMMRDLMEAKGAAKVTGLSLIESEEYIYHK</sequence>
<dbReference type="PANTHER" id="PTHR47926:SF473">
    <property type="entry name" value="(WILD MALAYSIAN BANANA) HYPOTHETICAL PROTEIN"/>
    <property type="match status" value="1"/>
</dbReference>
<evidence type="ECO:0000313" key="3">
    <source>
        <dbReference type="EMBL" id="KAJ0219201.1"/>
    </source>
</evidence>
<organism evidence="3 4">
    <name type="scientific">Lactuca sativa</name>
    <name type="common">Garden lettuce</name>
    <dbReference type="NCBI Taxonomy" id="4236"/>
    <lineage>
        <taxon>Eukaryota</taxon>
        <taxon>Viridiplantae</taxon>
        <taxon>Streptophyta</taxon>
        <taxon>Embryophyta</taxon>
        <taxon>Tracheophyta</taxon>
        <taxon>Spermatophyta</taxon>
        <taxon>Magnoliopsida</taxon>
        <taxon>eudicotyledons</taxon>
        <taxon>Gunneridae</taxon>
        <taxon>Pentapetalae</taxon>
        <taxon>asterids</taxon>
        <taxon>campanulids</taxon>
        <taxon>Asterales</taxon>
        <taxon>Asteraceae</taxon>
        <taxon>Cichorioideae</taxon>
        <taxon>Cichorieae</taxon>
        <taxon>Lactucinae</taxon>
        <taxon>Lactuca</taxon>
    </lineage>
</organism>
<name>A0A9R1XN11_LACSA</name>
<feature type="repeat" description="PPR" evidence="2">
    <location>
        <begin position="290"/>
        <end position="324"/>
    </location>
</feature>
<evidence type="ECO:0000256" key="1">
    <source>
        <dbReference type="ARBA" id="ARBA00022737"/>
    </source>
</evidence>
<evidence type="ECO:0008006" key="5">
    <source>
        <dbReference type="Google" id="ProtNLM"/>
    </source>
</evidence>
<dbReference type="Gene3D" id="1.25.40.10">
    <property type="entry name" value="Tetratricopeptide repeat domain"/>
    <property type="match status" value="4"/>
</dbReference>
<keyword evidence="1" id="KW-0677">Repeat</keyword>
<evidence type="ECO:0000313" key="4">
    <source>
        <dbReference type="Proteomes" id="UP000235145"/>
    </source>
</evidence>
<dbReference type="Proteomes" id="UP000235145">
    <property type="component" value="Unassembled WGS sequence"/>
</dbReference>
<dbReference type="GO" id="GO:0003723">
    <property type="term" value="F:RNA binding"/>
    <property type="evidence" value="ECO:0007669"/>
    <property type="project" value="InterPro"/>
</dbReference>
<dbReference type="Pfam" id="PF01535">
    <property type="entry name" value="PPR"/>
    <property type="match status" value="3"/>
</dbReference>
<proteinExistence type="predicted"/>
<accession>A0A9R1XN11</accession>
<feature type="repeat" description="PPR" evidence="2">
    <location>
        <begin position="157"/>
        <end position="192"/>
    </location>
</feature>
<dbReference type="InterPro" id="IPR046848">
    <property type="entry name" value="E_motif"/>
</dbReference>
<gene>
    <name evidence="3" type="ORF">LSAT_V11C300115690</name>
</gene>
<feature type="repeat" description="PPR" evidence="2">
    <location>
        <begin position="259"/>
        <end position="289"/>
    </location>
</feature>
<dbReference type="InterPro" id="IPR002885">
    <property type="entry name" value="PPR_rpt"/>
</dbReference>
<feature type="repeat" description="PPR" evidence="2">
    <location>
        <begin position="453"/>
        <end position="487"/>
    </location>
</feature>
<dbReference type="EMBL" id="NBSK02000003">
    <property type="protein sequence ID" value="KAJ0219201.1"/>
    <property type="molecule type" value="Genomic_DNA"/>
</dbReference>
<feature type="repeat" description="PPR" evidence="2">
    <location>
        <begin position="352"/>
        <end position="386"/>
    </location>
</feature>
<dbReference type="PROSITE" id="PS51375">
    <property type="entry name" value="PPR"/>
    <property type="match status" value="5"/>
</dbReference>
<keyword evidence="4" id="KW-1185">Reference proteome</keyword>
<dbReference type="AlphaFoldDB" id="A0A9R1XN11"/>
<dbReference type="Pfam" id="PF13041">
    <property type="entry name" value="PPR_2"/>
    <property type="match status" value="2"/>
</dbReference>
<comment type="caution">
    <text evidence="3">The sequence shown here is derived from an EMBL/GenBank/DDBJ whole genome shotgun (WGS) entry which is preliminary data.</text>
</comment>
<dbReference type="FunFam" id="1.25.40.10:FF:000242">
    <property type="entry name" value="Pentatricopeptide repeat-containing protein"/>
    <property type="match status" value="1"/>
</dbReference>
<dbReference type="PANTHER" id="PTHR47926">
    <property type="entry name" value="PENTATRICOPEPTIDE REPEAT-CONTAINING PROTEIN"/>
    <property type="match status" value="1"/>
</dbReference>
<dbReference type="Pfam" id="PF20431">
    <property type="entry name" value="E_motif"/>
    <property type="match status" value="1"/>
</dbReference>
<dbReference type="InterPro" id="IPR046960">
    <property type="entry name" value="PPR_At4g14850-like_plant"/>
</dbReference>
<protein>
    <recommendedName>
        <fullName evidence="5">Pentacotripeptide-repeat region of PRORP domain-containing protein</fullName>
    </recommendedName>
</protein>
<dbReference type="GO" id="GO:0009451">
    <property type="term" value="P:RNA modification"/>
    <property type="evidence" value="ECO:0007669"/>
    <property type="project" value="InterPro"/>
</dbReference>
<dbReference type="NCBIfam" id="TIGR00756">
    <property type="entry name" value="PPR"/>
    <property type="match status" value="7"/>
</dbReference>
<dbReference type="InterPro" id="IPR011990">
    <property type="entry name" value="TPR-like_helical_dom_sf"/>
</dbReference>
<reference evidence="3 4" key="1">
    <citation type="journal article" date="2017" name="Nat. Commun.">
        <title>Genome assembly with in vitro proximity ligation data and whole-genome triplication in lettuce.</title>
        <authorList>
            <person name="Reyes-Chin-Wo S."/>
            <person name="Wang Z."/>
            <person name="Yang X."/>
            <person name="Kozik A."/>
            <person name="Arikit S."/>
            <person name="Song C."/>
            <person name="Xia L."/>
            <person name="Froenicke L."/>
            <person name="Lavelle D.O."/>
            <person name="Truco M.J."/>
            <person name="Xia R."/>
            <person name="Zhu S."/>
            <person name="Xu C."/>
            <person name="Xu H."/>
            <person name="Xu X."/>
            <person name="Cox K."/>
            <person name="Korf I."/>
            <person name="Meyers B.C."/>
            <person name="Michelmore R.W."/>
        </authorList>
    </citation>
    <scope>NUCLEOTIDE SEQUENCE [LARGE SCALE GENOMIC DNA]</scope>
    <source>
        <strain evidence="4">cv. Salinas</strain>
        <tissue evidence="3">Seedlings</tissue>
    </source>
</reference>
<evidence type="ECO:0000256" key="2">
    <source>
        <dbReference type="PROSITE-ProRule" id="PRU00708"/>
    </source>
</evidence>
<dbReference type="FunFam" id="1.25.40.10:FF:000470">
    <property type="entry name" value="Pentatricopeptide repeat-containing protein At5g66520"/>
    <property type="match status" value="1"/>
</dbReference>